<dbReference type="EMBL" id="MU005959">
    <property type="protein sequence ID" value="KAF2863790.1"/>
    <property type="molecule type" value="Genomic_DNA"/>
</dbReference>
<keyword evidence="3" id="KW-1185">Reference proteome</keyword>
<protein>
    <submittedName>
        <fullName evidence="2">Uncharacterized protein</fullName>
    </submittedName>
</protein>
<feature type="region of interest" description="Disordered" evidence="1">
    <location>
        <begin position="41"/>
        <end position="106"/>
    </location>
</feature>
<evidence type="ECO:0000256" key="1">
    <source>
        <dbReference type="SAM" id="MobiDB-lite"/>
    </source>
</evidence>
<sequence length="106" mass="11952">MIRLHEEALRFLPESLAKLSRSYIERGKEKHAKILRRRKILSGNSDTTTPNFSPELEQVEEETASSNVPWTHTTPSLHGPEQDSTIGSDPHSQNVAHEDKMPHATS</sequence>
<organism evidence="2 3">
    <name type="scientific">Piedraia hortae CBS 480.64</name>
    <dbReference type="NCBI Taxonomy" id="1314780"/>
    <lineage>
        <taxon>Eukaryota</taxon>
        <taxon>Fungi</taxon>
        <taxon>Dikarya</taxon>
        <taxon>Ascomycota</taxon>
        <taxon>Pezizomycotina</taxon>
        <taxon>Dothideomycetes</taxon>
        <taxon>Dothideomycetidae</taxon>
        <taxon>Capnodiales</taxon>
        <taxon>Piedraiaceae</taxon>
        <taxon>Piedraia</taxon>
    </lineage>
</organism>
<feature type="compositionally biased region" description="Polar residues" evidence="1">
    <location>
        <begin position="42"/>
        <end position="52"/>
    </location>
</feature>
<dbReference type="Proteomes" id="UP000799421">
    <property type="component" value="Unassembled WGS sequence"/>
</dbReference>
<proteinExistence type="predicted"/>
<feature type="compositionally biased region" description="Polar residues" evidence="1">
    <location>
        <begin position="64"/>
        <end position="95"/>
    </location>
</feature>
<feature type="compositionally biased region" description="Basic and acidic residues" evidence="1">
    <location>
        <begin position="96"/>
        <end position="106"/>
    </location>
</feature>
<gene>
    <name evidence="2" type="ORF">K470DRAFT_287188</name>
</gene>
<accession>A0A6A7C8M3</accession>
<name>A0A6A7C8M3_9PEZI</name>
<reference evidence="2" key="1">
    <citation type="journal article" date="2020" name="Stud. Mycol.">
        <title>101 Dothideomycetes genomes: a test case for predicting lifestyles and emergence of pathogens.</title>
        <authorList>
            <person name="Haridas S."/>
            <person name="Albert R."/>
            <person name="Binder M."/>
            <person name="Bloem J."/>
            <person name="Labutti K."/>
            <person name="Salamov A."/>
            <person name="Andreopoulos B."/>
            <person name="Baker S."/>
            <person name="Barry K."/>
            <person name="Bills G."/>
            <person name="Bluhm B."/>
            <person name="Cannon C."/>
            <person name="Castanera R."/>
            <person name="Culley D."/>
            <person name="Daum C."/>
            <person name="Ezra D."/>
            <person name="Gonzalez J."/>
            <person name="Henrissat B."/>
            <person name="Kuo A."/>
            <person name="Liang C."/>
            <person name="Lipzen A."/>
            <person name="Lutzoni F."/>
            <person name="Magnuson J."/>
            <person name="Mondo S."/>
            <person name="Nolan M."/>
            <person name="Ohm R."/>
            <person name="Pangilinan J."/>
            <person name="Park H.-J."/>
            <person name="Ramirez L."/>
            <person name="Alfaro M."/>
            <person name="Sun H."/>
            <person name="Tritt A."/>
            <person name="Yoshinaga Y."/>
            <person name="Zwiers L.-H."/>
            <person name="Turgeon B."/>
            <person name="Goodwin S."/>
            <person name="Spatafora J."/>
            <person name="Crous P."/>
            <person name="Grigoriev I."/>
        </authorList>
    </citation>
    <scope>NUCLEOTIDE SEQUENCE</scope>
    <source>
        <strain evidence="2">CBS 480.64</strain>
    </source>
</reference>
<evidence type="ECO:0000313" key="3">
    <source>
        <dbReference type="Proteomes" id="UP000799421"/>
    </source>
</evidence>
<dbReference type="AlphaFoldDB" id="A0A6A7C8M3"/>
<evidence type="ECO:0000313" key="2">
    <source>
        <dbReference type="EMBL" id="KAF2863790.1"/>
    </source>
</evidence>